<feature type="compositionally biased region" description="Pro residues" evidence="6">
    <location>
        <begin position="101"/>
        <end position="110"/>
    </location>
</feature>
<dbReference type="eggNOG" id="KOG1703">
    <property type="taxonomic scope" value="Eukaryota"/>
</dbReference>
<proteinExistence type="predicted"/>
<dbReference type="GO" id="GO:0046872">
    <property type="term" value="F:metal ion binding"/>
    <property type="evidence" value="ECO:0007669"/>
    <property type="project" value="UniProtKB-KW"/>
</dbReference>
<dbReference type="GO" id="GO:0005634">
    <property type="term" value="C:nucleus"/>
    <property type="evidence" value="ECO:0007669"/>
    <property type="project" value="TreeGrafter"/>
</dbReference>
<dbReference type="EMBL" id="KE720681">
    <property type="protein sequence ID" value="ERF76912.1"/>
    <property type="molecule type" value="Genomic_DNA"/>
</dbReference>
<dbReference type="SUPFAM" id="SSF57716">
    <property type="entry name" value="Glucocorticoid receptor-like (DNA-binding domain)"/>
    <property type="match status" value="1"/>
</dbReference>
<dbReference type="RefSeq" id="XP_007785737.1">
    <property type="nucleotide sequence ID" value="XM_007787547.1"/>
</dbReference>
<feature type="region of interest" description="Disordered" evidence="6">
    <location>
        <begin position="243"/>
        <end position="420"/>
    </location>
</feature>
<feature type="compositionally biased region" description="Low complexity" evidence="6">
    <location>
        <begin position="69"/>
        <end position="80"/>
    </location>
</feature>
<feature type="compositionally biased region" description="Polar residues" evidence="6">
    <location>
        <begin position="155"/>
        <end position="186"/>
    </location>
</feature>
<dbReference type="GeneID" id="19237676"/>
<feature type="compositionally biased region" description="Polar residues" evidence="6">
    <location>
        <begin position="313"/>
        <end position="332"/>
    </location>
</feature>
<dbReference type="InterPro" id="IPR001781">
    <property type="entry name" value="Znf_LIM"/>
</dbReference>
<dbReference type="PANTHER" id="PTHR24205:SF16">
    <property type="entry name" value="GH01042P-RELATED"/>
    <property type="match status" value="1"/>
</dbReference>
<feature type="region of interest" description="Disordered" evidence="6">
    <location>
        <begin position="153"/>
        <end position="227"/>
    </location>
</feature>
<feature type="region of interest" description="Disordered" evidence="6">
    <location>
        <begin position="478"/>
        <end position="518"/>
    </location>
</feature>
<evidence type="ECO:0000256" key="2">
    <source>
        <dbReference type="ARBA" id="ARBA00022737"/>
    </source>
</evidence>
<dbReference type="HOGENOM" id="CLU_014492_1_0_1"/>
<evidence type="ECO:0000256" key="4">
    <source>
        <dbReference type="ARBA" id="ARBA00023038"/>
    </source>
</evidence>
<keyword evidence="4 5" id="KW-0440">LIM domain</keyword>
<feature type="compositionally biased region" description="Polar residues" evidence="6">
    <location>
        <begin position="261"/>
        <end position="277"/>
    </location>
</feature>
<evidence type="ECO:0000313" key="9">
    <source>
        <dbReference type="Proteomes" id="UP000019373"/>
    </source>
</evidence>
<dbReference type="OrthoDB" id="1112565at2759"/>
<name>U1GGV8_ENDPU</name>
<keyword evidence="1 5" id="KW-0479">Metal-binding</keyword>
<feature type="compositionally biased region" description="Pro residues" evidence="6">
    <location>
        <begin position="441"/>
        <end position="453"/>
    </location>
</feature>
<evidence type="ECO:0000256" key="6">
    <source>
        <dbReference type="SAM" id="MobiDB-lite"/>
    </source>
</evidence>
<feature type="compositionally biased region" description="Low complexity" evidence="6">
    <location>
        <begin position="486"/>
        <end position="500"/>
    </location>
</feature>
<keyword evidence="3 5" id="KW-0862">Zinc</keyword>
<dbReference type="CDD" id="cd08368">
    <property type="entry name" value="LIM"/>
    <property type="match status" value="1"/>
</dbReference>
<evidence type="ECO:0000256" key="1">
    <source>
        <dbReference type="ARBA" id="ARBA00022723"/>
    </source>
</evidence>
<dbReference type="PANTHER" id="PTHR24205">
    <property type="entry name" value="FOUR AND A HALF LIM DOMAINS PROTEIN"/>
    <property type="match status" value="1"/>
</dbReference>
<dbReference type="OMA" id="CHRGIEG"/>
<keyword evidence="2" id="KW-0677">Repeat</keyword>
<dbReference type="PROSITE" id="PS50023">
    <property type="entry name" value="LIM_DOMAIN_2"/>
    <property type="match status" value="1"/>
</dbReference>
<dbReference type="Proteomes" id="UP000019373">
    <property type="component" value="Unassembled WGS sequence"/>
</dbReference>
<evidence type="ECO:0000259" key="7">
    <source>
        <dbReference type="PROSITE" id="PS50023"/>
    </source>
</evidence>
<dbReference type="CDD" id="cd09397">
    <property type="entry name" value="LIM1_UF1"/>
    <property type="match status" value="1"/>
</dbReference>
<feature type="domain" description="LIM zinc-binding" evidence="7">
    <location>
        <begin position="519"/>
        <end position="584"/>
    </location>
</feature>
<accession>U1GGV8</accession>
<keyword evidence="9" id="KW-1185">Reference proteome</keyword>
<evidence type="ECO:0000256" key="5">
    <source>
        <dbReference type="PROSITE-ProRule" id="PRU00125"/>
    </source>
</evidence>
<dbReference type="GO" id="GO:0030695">
    <property type="term" value="F:GTPase regulator activity"/>
    <property type="evidence" value="ECO:0007669"/>
    <property type="project" value="UniProtKB-ARBA"/>
</dbReference>
<dbReference type="PROSITE" id="PS00478">
    <property type="entry name" value="LIM_DOMAIN_1"/>
    <property type="match status" value="1"/>
</dbReference>
<reference evidence="9" key="1">
    <citation type="journal article" date="2014" name="BMC Genomics">
        <title>Genome characteristics reveal the impact of lichenization on lichen-forming fungus Endocarpon pusillum Hedwig (Verrucariales, Ascomycota).</title>
        <authorList>
            <person name="Wang Y.-Y."/>
            <person name="Liu B."/>
            <person name="Zhang X.-Y."/>
            <person name="Zhou Q.-M."/>
            <person name="Zhang T."/>
            <person name="Li H."/>
            <person name="Yu Y.-F."/>
            <person name="Zhang X.-L."/>
            <person name="Hao X.-Y."/>
            <person name="Wang M."/>
            <person name="Wang L."/>
            <person name="Wei J.-C."/>
        </authorList>
    </citation>
    <scope>NUCLEOTIDE SEQUENCE [LARGE SCALE GENOMIC DNA]</scope>
    <source>
        <strain evidence="9">Z07020 / HMAS-L-300199</strain>
    </source>
</reference>
<gene>
    <name evidence="8" type="ORF">EPUS_02623</name>
</gene>
<dbReference type="Pfam" id="PF00412">
    <property type="entry name" value="LIM"/>
    <property type="match status" value="2"/>
</dbReference>
<feature type="compositionally biased region" description="Low complexity" evidence="6">
    <location>
        <begin position="392"/>
        <end position="417"/>
    </location>
</feature>
<dbReference type="GO" id="GO:0003712">
    <property type="term" value="F:transcription coregulator activity"/>
    <property type="evidence" value="ECO:0007669"/>
    <property type="project" value="TreeGrafter"/>
</dbReference>
<protein>
    <recommendedName>
        <fullName evidence="7">LIM zinc-binding domain-containing protein</fullName>
    </recommendedName>
</protein>
<sequence length="758" mass="81264">MAAAPRAGSFLPAIKCSNCALEIELSMMGDHVCSAASQVNSNNGFDGAPPAVSRRDRSFSRPGPRLRVDSSAATSSDTASPINGSNGRKSPFTISERSPIAYPPQGPPSPEYTNLDCAFPPFPITAPRSATPVQQPLNSDSHFGSEYVREHAEPYNQSGPTSPSFPQHSRTRSVLSTGSRNKSGTMGNRPEILTRPSTSDGRRKPSLASISGGPKTGKKQPPPLPDAVFVNAAPLAAPKARRAGFLGLRPNPSQGEALMDQASQRPPLSPNRSQTFPARNEVRMSGNSSNNFISRRPSEPSSVGLGGRPPVASETTHQAYIPPNQSSISQQLPGMYPPRTASRNSNRTVPRNRPYPVRTTSRTDIKFDFATSSRPPLPAQHAINDLDPANQSHMSSESSSSNASSTSMAQSGSSYASPPTENITLAREISETKHENDAAHTPPPDLALPPQPALPSILPDSPTDPFCLQGCLSPIPKPSMNRPPFSTASSSTVSGRASSRNLSSRELPNRRGTRGGNKGICRGCSQPIMAGQKSISSKDGRLSGRYHKQCFACHTCHGPFETADFYVHDDHPFCSEHYHALNGSLCTGCGKGIEGQYLEATKTNGKEAEKFHPKCLTCSTCCVSLHNDYFEWMGKAYCERDAKLAAGVPVQSPDDAFLPPRPSPSPRPTLSSDITPLARHGLPAGPRAGLRQSGPGPAGTPGNTFLFPFPPNPAYQMLDGLRDYYNEIMSYINASRFIFSNLAYLLTVAISYSFHSTR</sequence>
<feature type="compositionally biased region" description="Polar residues" evidence="6">
    <location>
        <begin position="81"/>
        <end position="96"/>
    </location>
</feature>
<feature type="region of interest" description="Disordered" evidence="6">
    <location>
        <begin position="432"/>
        <end position="460"/>
    </location>
</feature>
<evidence type="ECO:0000256" key="3">
    <source>
        <dbReference type="ARBA" id="ARBA00022833"/>
    </source>
</evidence>
<feature type="region of interest" description="Disordered" evidence="6">
    <location>
        <begin position="653"/>
        <end position="703"/>
    </location>
</feature>
<organism evidence="8 9">
    <name type="scientific">Endocarpon pusillum (strain Z07020 / HMAS-L-300199)</name>
    <name type="common">Lichen-forming fungus</name>
    <dbReference type="NCBI Taxonomy" id="1263415"/>
    <lineage>
        <taxon>Eukaryota</taxon>
        <taxon>Fungi</taxon>
        <taxon>Dikarya</taxon>
        <taxon>Ascomycota</taxon>
        <taxon>Pezizomycotina</taxon>
        <taxon>Eurotiomycetes</taxon>
        <taxon>Chaetothyriomycetidae</taxon>
        <taxon>Verrucariales</taxon>
        <taxon>Verrucariaceae</taxon>
        <taxon>Endocarpon</taxon>
    </lineage>
</organism>
<dbReference type="Gene3D" id="2.10.110.10">
    <property type="entry name" value="Cysteine Rich Protein"/>
    <property type="match status" value="2"/>
</dbReference>
<dbReference type="AlphaFoldDB" id="U1GGV8"/>
<feature type="region of interest" description="Disordered" evidence="6">
    <location>
        <begin position="40"/>
        <end position="118"/>
    </location>
</feature>
<evidence type="ECO:0000313" key="8">
    <source>
        <dbReference type="EMBL" id="ERF76912.1"/>
    </source>
</evidence>
<dbReference type="SMART" id="SM00132">
    <property type="entry name" value="LIM"/>
    <property type="match status" value="2"/>
</dbReference>